<evidence type="ECO:0000259" key="3">
    <source>
        <dbReference type="PROSITE" id="PS50097"/>
    </source>
</evidence>
<dbReference type="SMART" id="SM00225">
    <property type="entry name" value="BTB"/>
    <property type="match status" value="1"/>
</dbReference>
<dbReference type="InterPro" id="IPR011705">
    <property type="entry name" value="BACK"/>
</dbReference>
<dbReference type="GeneID" id="11107293"/>
<dbReference type="Gene3D" id="1.25.40.420">
    <property type="match status" value="1"/>
</dbReference>
<dbReference type="Pfam" id="PF24981">
    <property type="entry name" value="Beta-prop_ATRN-LZTR1"/>
    <property type="match status" value="1"/>
</dbReference>
<reference evidence="4 5" key="1">
    <citation type="journal article" date="2011" name="J. Virol.">
        <title>The genome of yoka poxvirus.</title>
        <authorList>
            <person name="Zhao G."/>
            <person name="Droit L."/>
            <person name="Tesh R.B."/>
            <person name="Popov V.L."/>
            <person name="Little N.S."/>
            <person name="Upton C."/>
            <person name="Virgin H.W."/>
            <person name="Wang D."/>
        </authorList>
    </citation>
    <scope>NUCLEOTIDE SEQUENCE [LARGE SCALE GENOMIC DNA]</scope>
    <source>
        <strain evidence="4">DakArB 4268</strain>
    </source>
</reference>
<name>G3EI50_9POXV</name>
<organism evidence="4 5">
    <name type="scientific">Yokapox virus</name>
    <dbReference type="NCBI Taxonomy" id="1076255"/>
    <lineage>
        <taxon>Viruses</taxon>
        <taxon>Varidnaviria</taxon>
        <taxon>Bamfordvirae</taxon>
        <taxon>Nucleocytoviricota</taxon>
        <taxon>Pokkesviricetes</taxon>
        <taxon>Chitovirales</taxon>
        <taxon>Poxviridae</taxon>
        <taxon>Chordopoxvirinae</taxon>
        <taxon>Centapoxvirus</taxon>
        <taxon>Centapoxvirus yokapox</taxon>
    </lineage>
</organism>
<dbReference type="PANTHER" id="PTHR45632:SF17">
    <property type="entry name" value="KELCH-LIKE PROTEIN 31"/>
    <property type="match status" value="1"/>
</dbReference>
<dbReference type="KEGG" id="vg:11107293"/>
<gene>
    <name evidence="4" type="ORF">YKV158</name>
</gene>
<dbReference type="PIRSF" id="PIRSF037037">
    <property type="entry name" value="Kelch-like_protein_gigaxonin"/>
    <property type="match status" value="1"/>
</dbReference>
<dbReference type="EMBL" id="HQ849551">
    <property type="protein sequence ID" value="AEN03747.1"/>
    <property type="molecule type" value="Genomic_DNA"/>
</dbReference>
<dbReference type="SMART" id="SM00612">
    <property type="entry name" value="Kelch"/>
    <property type="match status" value="4"/>
</dbReference>
<dbReference type="Pfam" id="PF00651">
    <property type="entry name" value="BTB"/>
    <property type="match status" value="1"/>
</dbReference>
<protein>
    <submittedName>
        <fullName evidence="4">BTB kelch domain protein</fullName>
    </submittedName>
</protein>
<evidence type="ECO:0000313" key="4">
    <source>
        <dbReference type="EMBL" id="AEN03747.1"/>
    </source>
</evidence>
<dbReference type="PROSITE" id="PS50097">
    <property type="entry name" value="BTB"/>
    <property type="match status" value="1"/>
</dbReference>
<dbReference type="InterPro" id="IPR011333">
    <property type="entry name" value="SKP1/BTB/POZ_sf"/>
</dbReference>
<dbReference type="Pfam" id="PF07707">
    <property type="entry name" value="BACK"/>
    <property type="match status" value="1"/>
</dbReference>
<dbReference type="InterPro" id="IPR015915">
    <property type="entry name" value="Kelch-typ_b-propeller"/>
</dbReference>
<accession>G3EI50</accession>
<keyword evidence="2" id="KW-0677">Repeat</keyword>
<dbReference type="SUPFAM" id="SSF117281">
    <property type="entry name" value="Kelch motif"/>
    <property type="match status" value="1"/>
</dbReference>
<dbReference type="Gene3D" id="2.120.10.80">
    <property type="entry name" value="Kelch-type beta propeller"/>
    <property type="match status" value="1"/>
</dbReference>
<keyword evidence="1" id="KW-0880">Kelch repeat</keyword>
<dbReference type="Proteomes" id="UP000164653">
    <property type="component" value="Segment"/>
</dbReference>
<dbReference type="SMART" id="SM00875">
    <property type="entry name" value="BACK"/>
    <property type="match status" value="1"/>
</dbReference>
<sequence>MNIINYHLELLSKINEFRNNHRLCDTRLIVDRSIIYAHKLILISSSDYFSILFSDHFSSSCDGIKDVCLTNLDGDSVHSVINYMYSGELELNDDNIGNILATADFLQIKNVIKLCEEYIITNIDSDNVILYYILIDRYPHLNISNEVFNNIQKYILDIMNSNDLKLLSEEMFIKILSSDGLGIYDEDFVVLILTKWLDITERECTVELLKCVRLSLLSIHGMKSLYTHPRICCNPECLKLCNTATFLNYNPRDSFVRCLVSVCHDTKYKQLSIESYYTHTMSWYIRNLFDTREKFSVAFLDNIIYLIGGKKMGKAISDVIGYNIDDNYWINDIPPLNTARYNTGSITHNGYIYCIGGNINESTVISDVDRWKPSNRCWKHVTNTRVPKSSMGVVSINNNIYTIGGFVKNRMRMMGRFVCTNAVESLNMNDWETHSNIPEKLASMAVSVNNGKIYTAGGFLNDKLHISDSLYSYDSVSDEWSKLTSIHIPITNSSLCSINDKLYLIGGNTMDDYNKTMRIYNIENDTWDNTDIEQNTNKRINGQYTIVFKHKCPWKTEQYTDNFLSYLETFTVR</sequence>
<dbReference type="OrthoDB" id="7868at10239"/>
<dbReference type="RefSeq" id="YP_004821511.1">
    <property type="nucleotide sequence ID" value="NC_015960.1"/>
</dbReference>
<dbReference type="InterPro" id="IPR056737">
    <property type="entry name" value="Beta-prop_ATRN-MKLN-like"/>
</dbReference>
<dbReference type="PANTHER" id="PTHR45632">
    <property type="entry name" value="LD33804P"/>
    <property type="match status" value="1"/>
</dbReference>
<dbReference type="SUPFAM" id="SSF54695">
    <property type="entry name" value="POZ domain"/>
    <property type="match status" value="1"/>
</dbReference>
<evidence type="ECO:0000313" key="5">
    <source>
        <dbReference type="Proteomes" id="UP000164653"/>
    </source>
</evidence>
<dbReference type="InterPro" id="IPR017096">
    <property type="entry name" value="BTB-kelch_protein"/>
</dbReference>
<evidence type="ECO:0000256" key="1">
    <source>
        <dbReference type="ARBA" id="ARBA00022441"/>
    </source>
</evidence>
<feature type="domain" description="BTB" evidence="3">
    <location>
        <begin position="24"/>
        <end position="93"/>
    </location>
</feature>
<evidence type="ECO:0000256" key="2">
    <source>
        <dbReference type="ARBA" id="ARBA00022737"/>
    </source>
</evidence>
<keyword evidence="5" id="KW-1185">Reference proteome</keyword>
<dbReference type="InterPro" id="IPR006652">
    <property type="entry name" value="Kelch_1"/>
</dbReference>
<dbReference type="Gene3D" id="3.30.710.10">
    <property type="entry name" value="Potassium Channel Kv1.1, Chain A"/>
    <property type="match status" value="1"/>
</dbReference>
<dbReference type="InterPro" id="IPR000210">
    <property type="entry name" value="BTB/POZ_dom"/>
</dbReference>
<proteinExistence type="predicted"/>